<gene>
    <name evidence="7" type="ORF">BHQ10_009403</name>
</gene>
<evidence type="ECO:0000313" key="7">
    <source>
        <dbReference type="EMBL" id="RAO73391.1"/>
    </source>
</evidence>
<dbReference type="PANTHER" id="PTHR47338:SF20">
    <property type="entry name" value="ZN(II)2CYS6 TRANSCRIPTION FACTOR (EUROFUNG)"/>
    <property type="match status" value="1"/>
</dbReference>
<comment type="subcellular location">
    <subcellularLocation>
        <location evidence="1">Nucleus</location>
    </subcellularLocation>
</comment>
<evidence type="ECO:0000313" key="8">
    <source>
        <dbReference type="Proteomes" id="UP000249363"/>
    </source>
</evidence>
<dbReference type="GO" id="GO:0006351">
    <property type="term" value="P:DNA-templated transcription"/>
    <property type="evidence" value="ECO:0007669"/>
    <property type="project" value="InterPro"/>
</dbReference>
<reference evidence="7 8" key="1">
    <citation type="journal article" date="2017" name="Biotechnol. Biofuels">
        <title>Differential beta-glucosidase expression as a function of carbon source availability in Talaromyces amestolkiae: a genomic and proteomic approach.</title>
        <authorList>
            <person name="de Eugenio L.I."/>
            <person name="Mendez-Liter J.A."/>
            <person name="Nieto-Dominguez M."/>
            <person name="Alonso L."/>
            <person name="Gil-Munoz J."/>
            <person name="Barriuso J."/>
            <person name="Prieto A."/>
            <person name="Martinez M.J."/>
        </authorList>
    </citation>
    <scope>NUCLEOTIDE SEQUENCE [LARGE SCALE GENOMIC DNA]</scope>
    <source>
        <strain evidence="7 8">CIB</strain>
    </source>
</reference>
<sequence>MQASAEEYSNELFETQSINYPTLLFLDPFILQDGQLEITPAAASIPPLILRLIGDVNDIHDTAAKFFDHIHLWMPFISKKRFYDIHLRTLPPSQSDVVLLLLCLRLITTLPPARPRDARTPLYYAAKHFFLDIEGEGSFSILVLQACILLGLYEIGHGIYPAAFLTIGACARYAHALGFNVSKTVKSRKVLTLVEAEERRRVWWAIVILDRFVNIGCPGRPFATAEPELNDLLPADDAEWDQGIVNPDNLCTLLEPLTGHMSRFALLCQAARLLGQVLQHLSSGTAEDDDVSIQLDRTLQSMLAASLDVEVPDEYQIAFIYSCLVALQYPLLSSPNVVLGERSQRAQEVFIFNYLKPKKR</sequence>
<dbReference type="RefSeq" id="XP_040737905.1">
    <property type="nucleotide sequence ID" value="XM_040882315.1"/>
</dbReference>
<dbReference type="PANTHER" id="PTHR47338">
    <property type="entry name" value="ZN(II)2CYS6 TRANSCRIPTION FACTOR (EUROFUNG)-RELATED"/>
    <property type="match status" value="1"/>
</dbReference>
<evidence type="ECO:0000256" key="1">
    <source>
        <dbReference type="ARBA" id="ARBA00004123"/>
    </source>
</evidence>
<dbReference type="AlphaFoldDB" id="A0A364LCD9"/>
<keyword evidence="2" id="KW-0479">Metal-binding</keyword>
<protein>
    <recommendedName>
        <fullName evidence="6">Xylanolytic transcriptional activator regulatory domain-containing protein</fullName>
    </recommendedName>
</protein>
<feature type="domain" description="Xylanolytic transcriptional activator regulatory" evidence="6">
    <location>
        <begin position="163"/>
        <end position="240"/>
    </location>
</feature>
<comment type="caution">
    <text evidence="7">The sequence shown here is derived from an EMBL/GenBank/DDBJ whole genome shotgun (WGS) entry which is preliminary data.</text>
</comment>
<dbReference type="GeneID" id="63798617"/>
<dbReference type="GO" id="GO:0003677">
    <property type="term" value="F:DNA binding"/>
    <property type="evidence" value="ECO:0007669"/>
    <property type="project" value="InterPro"/>
</dbReference>
<dbReference type="GO" id="GO:0008270">
    <property type="term" value="F:zinc ion binding"/>
    <property type="evidence" value="ECO:0007669"/>
    <property type="project" value="InterPro"/>
</dbReference>
<name>A0A364LCD9_TALAM</name>
<dbReference type="GO" id="GO:0005634">
    <property type="term" value="C:nucleus"/>
    <property type="evidence" value="ECO:0007669"/>
    <property type="project" value="UniProtKB-SubCell"/>
</dbReference>
<dbReference type="STRING" id="1196081.A0A364LCD9"/>
<evidence type="ECO:0000259" key="6">
    <source>
        <dbReference type="SMART" id="SM00906"/>
    </source>
</evidence>
<dbReference type="InterPro" id="IPR007219">
    <property type="entry name" value="XnlR_reg_dom"/>
</dbReference>
<keyword evidence="5" id="KW-0539">Nucleus</keyword>
<proteinExistence type="predicted"/>
<evidence type="ECO:0000256" key="2">
    <source>
        <dbReference type="ARBA" id="ARBA00022723"/>
    </source>
</evidence>
<dbReference type="CDD" id="cd12148">
    <property type="entry name" value="fungal_TF_MHR"/>
    <property type="match status" value="1"/>
</dbReference>
<dbReference type="GO" id="GO:0000981">
    <property type="term" value="F:DNA-binding transcription factor activity, RNA polymerase II-specific"/>
    <property type="evidence" value="ECO:0007669"/>
    <property type="project" value="InterPro"/>
</dbReference>
<keyword evidence="3" id="KW-0805">Transcription regulation</keyword>
<dbReference type="OrthoDB" id="270167at2759"/>
<dbReference type="Pfam" id="PF04082">
    <property type="entry name" value="Fungal_trans"/>
    <property type="match status" value="1"/>
</dbReference>
<evidence type="ECO:0000256" key="5">
    <source>
        <dbReference type="ARBA" id="ARBA00023242"/>
    </source>
</evidence>
<keyword evidence="8" id="KW-1185">Reference proteome</keyword>
<evidence type="ECO:0000256" key="4">
    <source>
        <dbReference type="ARBA" id="ARBA00023163"/>
    </source>
</evidence>
<keyword evidence="4" id="KW-0804">Transcription</keyword>
<accession>A0A364LCD9</accession>
<dbReference type="InterPro" id="IPR050815">
    <property type="entry name" value="TF_fung"/>
</dbReference>
<dbReference type="SMART" id="SM00906">
    <property type="entry name" value="Fungal_trans"/>
    <property type="match status" value="1"/>
</dbReference>
<dbReference type="EMBL" id="MIKG01000024">
    <property type="protein sequence ID" value="RAO73391.1"/>
    <property type="molecule type" value="Genomic_DNA"/>
</dbReference>
<organism evidence="7 8">
    <name type="scientific">Talaromyces amestolkiae</name>
    <dbReference type="NCBI Taxonomy" id="1196081"/>
    <lineage>
        <taxon>Eukaryota</taxon>
        <taxon>Fungi</taxon>
        <taxon>Dikarya</taxon>
        <taxon>Ascomycota</taxon>
        <taxon>Pezizomycotina</taxon>
        <taxon>Eurotiomycetes</taxon>
        <taxon>Eurotiomycetidae</taxon>
        <taxon>Eurotiales</taxon>
        <taxon>Trichocomaceae</taxon>
        <taxon>Talaromyces</taxon>
        <taxon>Talaromyces sect. Talaromyces</taxon>
    </lineage>
</organism>
<dbReference type="Proteomes" id="UP000249363">
    <property type="component" value="Unassembled WGS sequence"/>
</dbReference>
<evidence type="ECO:0000256" key="3">
    <source>
        <dbReference type="ARBA" id="ARBA00023015"/>
    </source>
</evidence>